<evidence type="ECO:0000256" key="8">
    <source>
        <dbReference type="HAMAP-Rule" id="MF_00222"/>
    </source>
</evidence>
<dbReference type="CDD" id="cd01065">
    <property type="entry name" value="NAD_bind_Shikimate_DH"/>
    <property type="match status" value="1"/>
</dbReference>
<gene>
    <name evidence="8" type="primary">aroE</name>
    <name evidence="12" type="ORF">J2Z37_000468</name>
</gene>
<comment type="subunit">
    <text evidence="8">Homodimer.</text>
</comment>
<dbReference type="NCBIfam" id="TIGR00507">
    <property type="entry name" value="aroE"/>
    <property type="match status" value="1"/>
</dbReference>
<evidence type="ECO:0000259" key="11">
    <source>
        <dbReference type="Pfam" id="PF18317"/>
    </source>
</evidence>
<evidence type="ECO:0000256" key="3">
    <source>
        <dbReference type="ARBA" id="ARBA00022605"/>
    </source>
</evidence>
<dbReference type="InterPro" id="IPR013708">
    <property type="entry name" value="Shikimate_DH-bd_N"/>
</dbReference>
<evidence type="ECO:0000256" key="4">
    <source>
        <dbReference type="ARBA" id="ARBA00022857"/>
    </source>
</evidence>
<sequence>MNSKTIMTGVFGYPIEQSLSPIMHNQAFRALGINFSYAAFAVAPDQLEQAVNGIRALGFAGVNVTIPHKVAIIPFLDEIDQEAEEIGAVNTIVNDGGKLIGFNTDGAGYVQSLLEEWKVPLTGKRVIILGAGGAAKGVAVSLAKRGVASICVVNRSVEKAEALAKQISHFTHSVSLSSDHLKAKDVEQVDLIINTTSVGMYPYEDNIPIDPSFLHPKLVVSDLIYNPLETKLLQEAKKIGARTHGGVGMFIHQGALAQQKWTGKQPPISLMKQTVLDQLQSKSSE</sequence>
<dbReference type="EMBL" id="JAGGKT010000001">
    <property type="protein sequence ID" value="MBP1930481.1"/>
    <property type="molecule type" value="Genomic_DNA"/>
</dbReference>
<dbReference type="Pfam" id="PF08501">
    <property type="entry name" value="Shikimate_dh_N"/>
    <property type="match status" value="1"/>
</dbReference>
<keyword evidence="5 8" id="KW-0560">Oxidoreductase</keyword>
<feature type="binding site" evidence="8">
    <location>
        <begin position="130"/>
        <end position="134"/>
    </location>
    <ligand>
        <name>NADP(+)</name>
        <dbReference type="ChEBI" id="CHEBI:58349"/>
    </ligand>
</feature>
<feature type="binding site" evidence="8">
    <location>
        <position position="90"/>
    </location>
    <ligand>
        <name>shikimate</name>
        <dbReference type="ChEBI" id="CHEBI:36208"/>
    </ligand>
</feature>
<name>A0ABS4GJR1_9BACL</name>
<accession>A0ABS4GJR1</accession>
<feature type="domain" description="Quinate/shikimate 5-dehydrogenase/glutamyl-tRNA reductase" evidence="9">
    <location>
        <begin position="120"/>
        <end position="197"/>
    </location>
</feature>
<dbReference type="HAMAP" id="MF_00222">
    <property type="entry name" value="Shikimate_DH_AroE"/>
    <property type="match status" value="1"/>
</dbReference>
<proteinExistence type="inferred from homology"/>
<dbReference type="NCBIfam" id="NF001319">
    <property type="entry name" value="PRK00258.3-3"/>
    <property type="match status" value="1"/>
</dbReference>
<dbReference type="InterPro" id="IPR006151">
    <property type="entry name" value="Shikm_DH/Glu-tRNA_Rdtase"/>
</dbReference>
<feature type="active site" description="Proton acceptor" evidence="8">
    <location>
        <position position="69"/>
    </location>
</feature>
<feature type="binding site" evidence="8">
    <location>
        <position position="246"/>
    </location>
    <ligand>
        <name>NADP(+)</name>
        <dbReference type="ChEBI" id="CHEBI:58349"/>
    </ligand>
</feature>
<dbReference type="Pfam" id="PF01488">
    <property type="entry name" value="Shikimate_DH"/>
    <property type="match status" value="1"/>
</dbReference>
<evidence type="ECO:0000256" key="2">
    <source>
        <dbReference type="ARBA" id="ARBA00012962"/>
    </source>
</evidence>
<dbReference type="PANTHER" id="PTHR21089">
    <property type="entry name" value="SHIKIMATE DEHYDROGENASE"/>
    <property type="match status" value="1"/>
</dbReference>
<dbReference type="RefSeq" id="WP_209808483.1">
    <property type="nucleotide sequence ID" value="NZ_JAGGKT010000001.1"/>
</dbReference>
<keyword evidence="13" id="KW-1185">Reference proteome</keyword>
<dbReference type="GO" id="GO:0004764">
    <property type="term" value="F:shikimate 3-dehydrogenase (NADP+) activity"/>
    <property type="evidence" value="ECO:0007669"/>
    <property type="project" value="UniProtKB-EC"/>
</dbReference>
<feature type="binding site" evidence="8">
    <location>
        <position position="223"/>
    </location>
    <ligand>
        <name>NADP(+)</name>
        <dbReference type="ChEBI" id="CHEBI:58349"/>
    </ligand>
</feature>
<dbReference type="InterPro" id="IPR041121">
    <property type="entry name" value="SDH_C"/>
</dbReference>
<dbReference type="InterPro" id="IPR046346">
    <property type="entry name" value="Aminoacid_DH-like_N_sf"/>
</dbReference>
<feature type="binding site" evidence="8">
    <location>
        <position position="253"/>
    </location>
    <ligand>
        <name>shikimate</name>
        <dbReference type="ChEBI" id="CHEBI:36208"/>
    </ligand>
</feature>
<feature type="binding site" evidence="8">
    <location>
        <position position="105"/>
    </location>
    <ligand>
        <name>shikimate</name>
        <dbReference type="ChEBI" id="CHEBI:36208"/>
    </ligand>
</feature>
<dbReference type="InterPro" id="IPR011342">
    <property type="entry name" value="Shikimate_DH"/>
</dbReference>
<dbReference type="NCBIfam" id="NF001314">
    <property type="entry name" value="PRK00258.2-2"/>
    <property type="match status" value="1"/>
</dbReference>
<evidence type="ECO:0000313" key="13">
    <source>
        <dbReference type="Proteomes" id="UP001519343"/>
    </source>
</evidence>
<reference evidence="12 13" key="1">
    <citation type="submission" date="2021-03" db="EMBL/GenBank/DDBJ databases">
        <title>Genomic Encyclopedia of Type Strains, Phase IV (KMG-IV): sequencing the most valuable type-strain genomes for metagenomic binning, comparative biology and taxonomic classification.</title>
        <authorList>
            <person name="Goeker M."/>
        </authorList>
    </citation>
    <scope>NUCLEOTIDE SEQUENCE [LARGE SCALE GENOMIC DNA]</scope>
    <source>
        <strain evidence="12 13">DSM 24738</strain>
    </source>
</reference>
<comment type="pathway">
    <text evidence="1 8">Metabolic intermediate biosynthesis; chorismate biosynthesis; chorismate from D-erythrose 4-phosphate and phosphoenolpyruvate: step 4/7.</text>
</comment>
<evidence type="ECO:0000259" key="9">
    <source>
        <dbReference type="Pfam" id="PF01488"/>
    </source>
</evidence>
<dbReference type="InterPro" id="IPR022893">
    <property type="entry name" value="Shikimate_DH_fam"/>
</dbReference>
<comment type="similarity">
    <text evidence="8">Belongs to the shikimate dehydrogenase family.</text>
</comment>
<keyword evidence="6 8" id="KW-0057">Aromatic amino acid biosynthesis</keyword>
<dbReference type="Gene3D" id="3.40.50.720">
    <property type="entry name" value="NAD(P)-binding Rossmann-like Domain"/>
    <property type="match status" value="1"/>
</dbReference>
<dbReference type="EC" id="1.1.1.25" evidence="2 8"/>
<organism evidence="12 13">
    <name type="scientific">Ammoniphilus resinae</name>
    <dbReference type="NCBI Taxonomy" id="861532"/>
    <lineage>
        <taxon>Bacteria</taxon>
        <taxon>Bacillati</taxon>
        <taxon>Bacillota</taxon>
        <taxon>Bacilli</taxon>
        <taxon>Bacillales</taxon>
        <taxon>Paenibacillaceae</taxon>
        <taxon>Aneurinibacillus group</taxon>
        <taxon>Ammoniphilus</taxon>
    </lineage>
</organism>
<dbReference type="InterPro" id="IPR036291">
    <property type="entry name" value="NAD(P)-bd_dom_sf"/>
</dbReference>
<feature type="binding site" evidence="8">
    <location>
        <begin position="18"/>
        <end position="20"/>
    </location>
    <ligand>
        <name>shikimate</name>
        <dbReference type="ChEBI" id="CHEBI:36208"/>
    </ligand>
</feature>
<evidence type="ECO:0000259" key="10">
    <source>
        <dbReference type="Pfam" id="PF08501"/>
    </source>
</evidence>
<comment type="catalytic activity">
    <reaction evidence="7 8">
        <text>shikimate + NADP(+) = 3-dehydroshikimate + NADPH + H(+)</text>
        <dbReference type="Rhea" id="RHEA:17737"/>
        <dbReference type="ChEBI" id="CHEBI:15378"/>
        <dbReference type="ChEBI" id="CHEBI:16630"/>
        <dbReference type="ChEBI" id="CHEBI:36208"/>
        <dbReference type="ChEBI" id="CHEBI:57783"/>
        <dbReference type="ChEBI" id="CHEBI:58349"/>
        <dbReference type="EC" id="1.1.1.25"/>
    </reaction>
</comment>
<dbReference type="SUPFAM" id="SSF53223">
    <property type="entry name" value="Aminoacid dehydrogenase-like, N-terminal domain"/>
    <property type="match status" value="1"/>
</dbReference>
<dbReference type="Gene3D" id="3.40.50.10860">
    <property type="entry name" value="Leucine Dehydrogenase, chain A, domain 1"/>
    <property type="match status" value="1"/>
</dbReference>
<comment type="caution">
    <text evidence="8">Lacks conserved residue(s) required for the propagation of feature annotation.</text>
</comment>
<evidence type="ECO:0000256" key="1">
    <source>
        <dbReference type="ARBA" id="ARBA00004871"/>
    </source>
</evidence>
<evidence type="ECO:0000256" key="7">
    <source>
        <dbReference type="ARBA" id="ARBA00049442"/>
    </source>
</evidence>
<dbReference type="Pfam" id="PF18317">
    <property type="entry name" value="SDH_C"/>
    <property type="match status" value="1"/>
</dbReference>
<feature type="domain" description="Shikimate dehydrogenase substrate binding N-terminal" evidence="10">
    <location>
        <begin position="10"/>
        <end position="92"/>
    </location>
</feature>
<feature type="binding site" evidence="8">
    <location>
        <position position="65"/>
    </location>
    <ligand>
        <name>shikimate</name>
        <dbReference type="ChEBI" id="CHEBI:36208"/>
    </ligand>
</feature>
<feature type="domain" description="SDH C-terminal" evidence="11">
    <location>
        <begin position="246"/>
        <end position="276"/>
    </location>
</feature>
<keyword evidence="4 8" id="KW-0521">NADP</keyword>
<evidence type="ECO:0000313" key="12">
    <source>
        <dbReference type="EMBL" id="MBP1930481.1"/>
    </source>
</evidence>
<keyword evidence="3 8" id="KW-0028">Amino-acid biosynthesis</keyword>
<evidence type="ECO:0000256" key="6">
    <source>
        <dbReference type="ARBA" id="ARBA00023141"/>
    </source>
</evidence>
<protein>
    <recommendedName>
        <fullName evidence="2 8">Shikimate dehydrogenase (NADP(+))</fullName>
        <shortName evidence="8">SDH</shortName>
        <ecNumber evidence="2 8">1.1.1.25</ecNumber>
    </recommendedName>
</protein>
<dbReference type="PANTHER" id="PTHR21089:SF1">
    <property type="entry name" value="BIFUNCTIONAL 3-DEHYDROQUINATE DEHYDRATASE_SHIKIMATE DEHYDROGENASE, CHLOROPLASTIC"/>
    <property type="match status" value="1"/>
</dbReference>
<dbReference type="Proteomes" id="UP001519343">
    <property type="component" value="Unassembled WGS sequence"/>
</dbReference>
<evidence type="ECO:0000256" key="5">
    <source>
        <dbReference type="ARBA" id="ARBA00023002"/>
    </source>
</evidence>
<dbReference type="SUPFAM" id="SSF51735">
    <property type="entry name" value="NAD(P)-binding Rossmann-fold domains"/>
    <property type="match status" value="1"/>
</dbReference>
<feature type="binding site" evidence="8">
    <location>
        <position position="225"/>
    </location>
    <ligand>
        <name>shikimate</name>
        <dbReference type="ChEBI" id="CHEBI:36208"/>
    </ligand>
</feature>
<comment type="function">
    <text evidence="8">Involved in the biosynthesis of the chorismate, which leads to the biosynthesis of aromatic amino acids. Catalyzes the reversible NADPH linked reduction of 3-dehydroshikimate (DHSA) to yield shikimate (SA).</text>
</comment>
<comment type="caution">
    <text evidence="12">The sequence shown here is derived from an EMBL/GenBank/DDBJ whole genome shotgun (WGS) entry which is preliminary data.</text>
</comment>